<dbReference type="Proteomes" id="UP000192342">
    <property type="component" value="Unassembled WGS sequence"/>
</dbReference>
<comment type="caution">
    <text evidence="3">The sequence shown here is derived from an EMBL/GenBank/DDBJ whole genome shotgun (WGS) entry which is preliminary data.</text>
</comment>
<feature type="domain" description="HIT" evidence="2">
    <location>
        <begin position="37"/>
        <end position="105"/>
    </location>
</feature>
<dbReference type="InterPro" id="IPR011146">
    <property type="entry name" value="HIT-like"/>
</dbReference>
<dbReference type="AlphaFoldDB" id="A0A1Y1SBA0"/>
<evidence type="ECO:0000256" key="1">
    <source>
        <dbReference type="PROSITE-ProRule" id="PRU00464"/>
    </source>
</evidence>
<dbReference type="InterPro" id="IPR036265">
    <property type="entry name" value="HIT-like_sf"/>
</dbReference>
<dbReference type="PIRSF" id="PIRSF000714">
    <property type="entry name" value="HIT"/>
    <property type="match status" value="1"/>
</dbReference>
<dbReference type="PROSITE" id="PS51084">
    <property type="entry name" value="HIT_2"/>
    <property type="match status" value="1"/>
</dbReference>
<dbReference type="STRING" id="1317117.ATO7_14263"/>
<gene>
    <name evidence="3" type="ORF">ATO7_14263</name>
</gene>
<dbReference type="InterPro" id="IPR026026">
    <property type="entry name" value="HIT_Hint"/>
</dbReference>
<dbReference type="Pfam" id="PF01230">
    <property type="entry name" value="HIT"/>
    <property type="match status" value="1"/>
</dbReference>
<accession>A0A1Y1SBA0</accession>
<dbReference type="RefSeq" id="WP_083562953.1">
    <property type="nucleotide sequence ID" value="NZ_AQQV01000004.1"/>
</dbReference>
<comment type="caution">
    <text evidence="1">Lacks conserved residue(s) required for the propagation of feature annotation.</text>
</comment>
<dbReference type="Gene3D" id="3.30.428.10">
    <property type="entry name" value="HIT-like"/>
    <property type="match status" value="1"/>
</dbReference>
<protein>
    <submittedName>
        <fullName evidence="3">Histidine triad (HIT) protein</fullName>
    </submittedName>
</protein>
<organism evidence="3 4">
    <name type="scientific">Oceanococcus atlanticus</name>
    <dbReference type="NCBI Taxonomy" id="1317117"/>
    <lineage>
        <taxon>Bacteria</taxon>
        <taxon>Pseudomonadati</taxon>
        <taxon>Pseudomonadota</taxon>
        <taxon>Gammaproteobacteria</taxon>
        <taxon>Chromatiales</taxon>
        <taxon>Oceanococcaceae</taxon>
        <taxon>Oceanococcus</taxon>
    </lineage>
</organism>
<dbReference type="SUPFAM" id="SSF54197">
    <property type="entry name" value="HIT-like"/>
    <property type="match status" value="1"/>
</dbReference>
<dbReference type="OrthoDB" id="9799145at2"/>
<evidence type="ECO:0000259" key="2">
    <source>
        <dbReference type="PROSITE" id="PS51084"/>
    </source>
</evidence>
<keyword evidence="4" id="KW-1185">Reference proteome</keyword>
<dbReference type="EMBL" id="AQQV01000004">
    <property type="protein sequence ID" value="ORE85393.1"/>
    <property type="molecule type" value="Genomic_DNA"/>
</dbReference>
<proteinExistence type="predicted"/>
<evidence type="ECO:0000313" key="3">
    <source>
        <dbReference type="EMBL" id="ORE85393.1"/>
    </source>
</evidence>
<dbReference type="GO" id="GO:0003824">
    <property type="term" value="F:catalytic activity"/>
    <property type="evidence" value="ECO:0007669"/>
    <property type="project" value="InterPro"/>
</dbReference>
<evidence type="ECO:0000313" key="4">
    <source>
        <dbReference type="Proteomes" id="UP000192342"/>
    </source>
</evidence>
<sequence length="139" mass="16180">MHDFELDSRLHNDCEMVLDWPLCRVLLMRDARYPWFILVPRRAQLRELCQLSDDDYAQFGRESRRLSQYLLDSTGAPKLNVAALGNVVAQLHVHHIARFHDDDAWPGPVWGVAPPRPYDEETLTELLTMARQQLPFDQA</sequence>
<reference evidence="3 4" key="1">
    <citation type="submission" date="2013-04" db="EMBL/GenBank/DDBJ databases">
        <title>Oceanococcus atlanticus 22II-S10r2 Genome Sequencing.</title>
        <authorList>
            <person name="Lai Q."/>
            <person name="Li G."/>
            <person name="Shao Z."/>
        </authorList>
    </citation>
    <scope>NUCLEOTIDE SEQUENCE [LARGE SCALE GENOMIC DNA]</scope>
    <source>
        <strain evidence="3 4">22II-S10r2</strain>
    </source>
</reference>
<name>A0A1Y1SBA0_9GAMM</name>